<comment type="similarity">
    <text evidence="2 12">Belongs to the peptidase M14 family.</text>
</comment>
<dbReference type="InterPro" id="IPR033810">
    <property type="entry name" value="Carboxypeptidase_T"/>
</dbReference>
<evidence type="ECO:0000256" key="2">
    <source>
        <dbReference type="ARBA" id="ARBA00005988"/>
    </source>
</evidence>
<protein>
    <recommendedName>
        <fullName evidence="11">carboxypeptidase T</fullName>
        <ecNumber evidence="11">3.4.17.18</ecNumber>
    </recommendedName>
</protein>
<evidence type="ECO:0000256" key="4">
    <source>
        <dbReference type="ARBA" id="ARBA00022670"/>
    </source>
</evidence>
<dbReference type="FunFam" id="3.40.630.10:FF:000084">
    <property type="entry name" value="Carboxypeptidase B2"/>
    <property type="match status" value="1"/>
</dbReference>
<gene>
    <name evidence="14" type="ORF">ACM44_12735</name>
</gene>
<dbReference type="Pfam" id="PF18962">
    <property type="entry name" value="Por_Secre_tail"/>
    <property type="match status" value="1"/>
</dbReference>
<keyword evidence="9" id="KW-0482">Metalloprotease</keyword>
<dbReference type="InterPro" id="IPR000834">
    <property type="entry name" value="Peptidase_M14"/>
</dbReference>
<dbReference type="AlphaFoldDB" id="A0A0J7IWL8"/>
<keyword evidence="6" id="KW-0732">Signal</keyword>
<dbReference type="GO" id="GO:0006508">
    <property type="term" value="P:proteolysis"/>
    <property type="evidence" value="ECO:0007669"/>
    <property type="project" value="UniProtKB-KW"/>
</dbReference>
<dbReference type="PANTHER" id="PTHR11705:SF143">
    <property type="entry name" value="SLL0236 PROTEIN"/>
    <property type="match status" value="1"/>
</dbReference>
<evidence type="ECO:0000256" key="9">
    <source>
        <dbReference type="ARBA" id="ARBA00023049"/>
    </source>
</evidence>
<evidence type="ECO:0000313" key="14">
    <source>
        <dbReference type="EMBL" id="KMQ70352.1"/>
    </source>
</evidence>
<dbReference type="Gene3D" id="3.40.630.10">
    <property type="entry name" value="Zn peptidases"/>
    <property type="match status" value="1"/>
</dbReference>
<evidence type="ECO:0000256" key="6">
    <source>
        <dbReference type="ARBA" id="ARBA00022729"/>
    </source>
</evidence>
<evidence type="ECO:0000313" key="15">
    <source>
        <dbReference type="Proteomes" id="UP000035900"/>
    </source>
</evidence>
<dbReference type="RefSeq" id="WP_048500430.1">
    <property type="nucleotide sequence ID" value="NZ_LFNG01000021.1"/>
</dbReference>
<evidence type="ECO:0000256" key="10">
    <source>
        <dbReference type="ARBA" id="ARBA00050859"/>
    </source>
</evidence>
<dbReference type="CDD" id="cd03859">
    <property type="entry name" value="M14_CPT"/>
    <property type="match status" value="1"/>
</dbReference>
<keyword evidence="4" id="KW-0645">Protease</keyword>
<dbReference type="GO" id="GO:0005615">
    <property type="term" value="C:extracellular space"/>
    <property type="evidence" value="ECO:0007669"/>
    <property type="project" value="TreeGrafter"/>
</dbReference>
<dbReference type="Proteomes" id="UP000035900">
    <property type="component" value="Unassembled WGS sequence"/>
</dbReference>
<dbReference type="NCBIfam" id="TIGR04183">
    <property type="entry name" value="Por_Secre_tail"/>
    <property type="match status" value="1"/>
</dbReference>
<evidence type="ECO:0000256" key="12">
    <source>
        <dbReference type="PROSITE-ProRule" id="PRU01379"/>
    </source>
</evidence>
<keyword evidence="5" id="KW-0479">Metal-binding</keyword>
<organism evidence="14 15">
    <name type="scientific">Chryseobacterium koreense CCUG 49689</name>
    <dbReference type="NCBI Taxonomy" id="1304281"/>
    <lineage>
        <taxon>Bacteria</taxon>
        <taxon>Pseudomonadati</taxon>
        <taxon>Bacteroidota</taxon>
        <taxon>Flavobacteriia</taxon>
        <taxon>Flavobacteriales</taxon>
        <taxon>Weeksellaceae</taxon>
        <taxon>Chryseobacterium group</taxon>
        <taxon>Chryseobacterium</taxon>
    </lineage>
</organism>
<dbReference type="GO" id="GO:0004181">
    <property type="term" value="F:metallocarboxypeptidase activity"/>
    <property type="evidence" value="ECO:0007669"/>
    <property type="project" value="InterPro"/>
</dbReference>
<keyword evidence="8" id="KW-0862">Zinc</keyword>
<name>A0A0J7IWL8_9FLAO</name>
<evidence type="ECO:0000256" key="8">
    <source>
        <dbReference type="ARBA" id="ARBA00022833"/>
    </source>
</evidence>
<dbReference type="OrthoDB" id="9808753at2"/>
<dbReference type="PANTHER" id="PTHR11705">
    <property type="entry name" value="PROTEASE FAMILY M14 CARBOXYPEPTIDASE A,B"/>
    <property type="match status" value="1"/>
</dbReference>
<dbReference type="PROSITE" id="PS52035">
    <property type="entry name" value="PEPTIDASE_M14"/>
    <property type="match status" value="1"/>
</dbReference>
<comment type="caution">
    <text evidence="14">The sequence shown here is derived from an EMBL/GenBank/DDBJ whole genome shotgun (WGS) entry which is preliminary data.</text>
</comment>
<dbReference type="Pfam" id="PF20773">
    <property type="entry name" value="InhA-like_MAM"/>
    <property type="match status" value="1"/>
</dbReference>
<feature type="active site" description="Proton donor/acceptor" evidence="12">
    <location>
        <position position="380"/>
    </location>
</feature>
<evidence type="ECO:0000256" key="11">
    <source>
        <dbReference type="ARBA" id="ARBA00066554"/>
    </source>
</evidence>
<dbReference type="Gene3D" id="2.60.120.260">
    <property type="entry name" value="Galactose-binding domain-like"/>
    <property type="match status" value="1"/>
</dbReference>
<dbReference type="EMBL" id="LFNG01000021">
    <property type="protein sequence ID" value="KMQ70352.1"/>
    <property type="molecule type" value="Genomic_DNA"/>
</dbReference>
<dbReference type="STRING" id="1304281.ACM44_12735"/>
<comment type="catalytic activity">
    <reaction evidence="10">
        <text>Releases a C-terminal residue, which may be hydrophobic or positively charged.</text>
        <dbReference type="EC" id="3.4.17.18"/>
    </reaction>
</comment>
<dbReference type="GO" id="GO:0008270">
    <property type="term" value="F:zinc ion binding"/>
    <property type="evidence" value="ECO:0007669"/>
    <property type="project" value="InterPro"/>
</dbReference>
<evidence type="ECO:0000256" key="3">
    <source>
        <dbReference type="ARBA" id="ARBA00022645"/>
    </source>
</evidence>
<accession>A0A0J7IWL8</accession>
<evidence type="ECO:0000256" key="5">
    <source>
        <dbReference type="ARBA" id="ARBA00022723"/>
    </source>
</evidence>
<comment type="cofactor">
    <cofactor evidence="1">
        <name>Zn(2+)</name>
        <dbReference type="ChEBI" id="CHEBI:29105"/>
    </cofactor>
</comment>
<keyword evidence="15" id="KW-1185">Reference proteome</keyword>
<keyword evidence="7" id="KW-0378">Hydrolase</keyword>
<reference evidence="14 15" key="1">
    <citation type="journal article" date="2004" name="Int. J. Syst. Evol. Microbiol.">
        <title>Kaistella koreensis gen. nov., sp. nov., a novel member of the Chryseobacterium-Bergeyella-Riemerella branch.</title>
        <authorList>
            <person name="Kim M.K."/>
            <person name="Im W.T."/>
            <person name="Shin Y.K."/>
            <person name="Lim J.H."/>
            <person name="Kim S.H."/>
            <person name="Lee B.C."/>
            <person name="Park M.Y."/>
            <person name="Lee K.Y."/>
            <person name="Lee S.T."/>
        </authorList>
    </citation>
    <scope>NUCLEOTIDE SEQUENCE [LARGE SCALE GENOMIC DNA]</scope>
    <source>
        <strain evidence="14 15">CCUG 49689</strain>
    </source>
</reference>
<sequence length="765" mass="85749">MKKLLSVLFLLTCLLVFGQKDYQKVRVYYNSQAELSQAIKLSQTEPRTFKKGVFFECEIPKVLADEIRNAGLKIEILEPNLREYYDRLEKEFDAKNITSSCPGFAFTDPVNYKAGSMGGYLNYNEVMSELDLMKTLYPNLISSKAAISTYTTFENRPIYYVKISDNPQTEQNKKRILYTALHHAREPGSSQQLIYYMWYLLENYATNPEIKSLVDNTEIYFVPVVNPDGFAYNSTTNPNGGGMWRKNRRSGYGVDNNRNYGYQWGTTGTSTNQNNDTYCGPSAFSEPENQAIKWLCEQKNFGVAINAHTSGKLLLYPFSYATNMLTPDDFAYQMTSAEMVRHSGYQNQISAALYPASGDSDDWMYADTSTKPKVFAFTAEIGSNFYEASGQIKSTCAGMVYTNLSALRFLHNYAVLNDTSDFFISSQNAQFNYSLKRLGFVDNQDFVVKITPVSANISSVGTPNTHSGMTIGQTAEGSISLNLNPTIANGEAVTFKVEVDNGNYVQTDYVTKYYGTVVNKFSEPANSITQWTKTGKWDITTSQYVSSPTSITDSPAGNYSNNTDTNIRTTSAINLTTAVAAQLEFKARWNIEKGYDYVALEISTNGTTWQQLCGKYTSPGTTNQISGQPIYDGVQTTWVKEQIDLSNYIGQQIYLRFRLKTDASTTADGFYFDDLYVRTILNASLATSSTPIESAKIYPNPTSDRLFVKDFEKFKSYKIFSMDGQLLQTGKSTATIDVTRLANGIYVVELDGGSSVLREKLMIKK</sequence>
<dbReference type="EC" id="3.4.17.18" evidence="11"/>
<proteinExistence type="inferred from homology"/>
<dbReference type="Pfam" id="PF00246">
    <property type="entry name" value="Peptidase_M14"/>
    <property type="match status" value="1"/>
</dbReference>
<dbReference type="SUPFAM" id="SSF53187">
    <property type="entry name" value="Zn-dependent exopeptidases"/>
    <property type="match status" value="1"/>
</dbReference>
<evidence type="ECO:0000259" key="13">
    <source>
        <dbReference type="PROSITE" id="PS52035"/>
    </source>
</evidence>
<feature type="domain" description="Peptidase M14" evidence="13">
    <location>
        <begin position="119"/>
        <end position="410"/>
    </location>
</feature>
<dbReference type="SMART" id="SM00631">
    <property type="entry name" value="Zn_pept"/>
    <property type="match status" value="1"/>
</dbReference>
<evidence type="ECO:0000256" key="1">
    <source>
        <dbReference type="ARBA" id="ARBA00001947"/>
    </source>
</evidence>
<keyword evidence="3" id="KW-0121">Carboxypeptidase</keyword>
<evidence type="ECO:0000256" key="7">
    <source>
        <dbReference type="ARBA" id="ARBA00022801"/>
    </source>
</evidence>
<dbReference type="PATRIC" id="fig|1304281.5.peg.2743"/>
<dbReference type="InterPro" id="IPR026444">
    <property type="entry name" value="Secre_tail"/>
</dbReference>